<dbReference type="PROSITE" id="PS50893">
    <property type="entry name" value="ABC_TRANSPORTER_2"/>
    <property type="match status" value="1"/>
</dbReference>
<dbReference type="Pfam" id="PF00005">
    <property type="entry name" value="ABC_tran"/>
    <property type="match status" value="1"/>
</dbReference>
<dbReference type="GO" id="GO:0140359">
    <property type="term" value="F:ABC-type transporter activity"/>
    <property type="evidence" value="ECO:0007669"/>
    <property type="project" value="InterPro"/>
</dbReference>
<organism evidence="7 8">
    <name type="scientific">Melaminivora suipulveris</name>
    <dbReference type="NCBI Taxonomy" id="2109913"/>
    <lineage>
        <taxon>Bacteria</taxon>
        <taxon>Pseudomonadati</taxon>
        <taxon>Pseudomonadota</taxon>
        <taxon>Betaproteobacteria</taxon>
        <taxon>Burkholderiales</taxon>
        <taxon>Comamonadaceae</taxon>
        <taxon>Melaminivora</taxon>
    </lineage>
</organism>
<keyword evidence="8" id="KW-1185">Reference proteome</keyword>
<dbReference type="GO" id="GO:0016020">
    <property type="term" value="C:membrane"/>
    <property type="evidence" value="ECO:0007669"/>
    <property type="project" value="InterPro"/>
</dbReference>
<dbReference type="InterPro" id="IPR017871">
    <property type="entry name" value="ABC_transporter-like_CS"/>
</dbReference>
<evidence type="ECO:0000256" key="3">
    <source>
        <dbReference type="ARBA" id="ARBA00022475"/>
    </source>
</evidence>
<dbReference type="KEGG" id="mela:C6568_04795"/>
<dbReference type="SMART" id="SM00382">
    <property type="entry name" value="AAA"/>
    <property type="match status" value="1"/>
</dbReference>
<keyword evidence="2" id="KW-0813">Transport</keyword>
<dbReference type="PROSITE" id="PS00211">
    <property type="entry name" value="ABC_TRANSPORTER_1"/>
    <property type="match status" value="1"/>
</dbReference>
<dbReference type="GO" id="GO:0005524">
    <property type="term" value="F:ATP binding"/>
    <property type="evidence" value="ECO:0007669"/>
    <property type="project" value="UniProtKB-KW"/>
</dbReference>
<dbReference type="PANTHER" id="PTHR46743">
    <property type="entry name" value="TEICHOIC ACIDS EXPORT ATP-BINDING PROTEIN TAGH"/>
    <property type="match status" value="1"/>
</dbReference>
<dbReference type="Gene3D" id="2.70.50.60">
    <property type="entry name" value="abc- transporter (atp binding component) like domain"/>
    <property type="match status" value="1"/>
</dbReference>
<dbReference type="Proteomes" id="UP000237925">
    <property type="component" value="Chromosome"/>
</dbReference>
<reference evidence="7 8" key="1">
    <citation type="submission" date="2018-03" db="EMBL/GenBank/DDBJ databases">
        <title>Genome sequencing of Melaminivora sp.</title>
        <authorList>
            <person name="Kim S.-J."/>
            <person name="Heo J."/>
            <person name="Ahn J.-H."/>
            <person name="Kwon S.-W."/>
        </authorList>
    </citation>
    <scope>NUCLEOTIDE SEQUENCE [LARGE SCALE GENOMIC DNA]</scope>
    <source>
        <strain evidence="7 8">SC2-9</strain>
    </source>
</reference>
<dbReference type="InterPro" id="IPR015860">
    <property type="entry name" value="ABC_transpr_TagH-like"/>
</dbReference>
<dbReference type="InterPro" id="IPR003593">
    <property type="entry name" value="AAA+_ATPase"/>
</dbReference>
<protein>
    <submittedName>
        <fullName evidence="7">Sugar ABC transporter ATP-binding protein</fullName>
    </submittedName>
</protein>
<dbReference type="InterPro" id="IPR029439">
    <property type="entry name" value="Wzt_C"/>
</dbReference>
<dbReference type="CDD" id="cd10147">
    <property type="entry name" value="Wzt_C-like"/>
    <property type="match status" value="1"/>
</dbReference>
<gene>
    <name evidence="7" type="ORF">C6568_04795</name>
</gene>
<keyword evidence="4" id="KW-0547">Nucleotide-binding</keyword>
<feature type="domain" description="ABC transporter" evidence="6">
    <location>
        <begin position="21"/>
        <end position="262"/>
    </location>
</feature>
<dbReference type="InterPro" id="IPR050683">
    <property type="entry name" value="Bact_Polysacc_Export_ATP-bd"/>
</dbReference>
<evidence type="ECO:0000256" key="5">
    <source>
        <dbReference type="ARBA" id="ARBA00022840"/>
    </source>
</evidence>
<keyword evidence="5 7" id="KW-0067">ATP-binding</keyword>
<accession>A0A2R3QA44</accession>
<dbReference type="Gene3D" id="3.40.50.300">
    <property type="entry name" value="P-loop containing nucleotide triphosphate hydrolases"/>
    <property type="match status" value="1"/>
</dbReference>
<dbReference type="EMBL" id="CP027667">
    <property type="protein sequence ID" value="AVO48658.1"/>
    <property type="molecule type" value="Genomic_DNA"/>
</dbReference>
<dbReference type="GO" id="GO:0016887">
    <property type="term" value="F:ATP hydrolysis activity"/>
    <property type="evidence" value="ECO:0007669"/>
    <property type="project" value="InterPro"/>
</dbReference>
<evidence type="ECO:0000259" key="6">
    <source>
        <dbReference type="PROSITE" id="PS50893"/>
    </source>
</evidence>
<evidence type="ECO:0000313" key="7">
    <source>
        <dbReference type="EMBL" id="AVO48658.1"/>
    </source>
</evidence>
<dbReference type="CDD" id="cd03220">
    <property type="entry name" value="ABC_KpsT_Wzt"/>
    <property type="match status" value="1"/>
</dbReference>
<name>A0A2R3QA44_9BURK</name>
<evidence type="ECO:0000256" key="1">
    <source>
        <dbReference type="ARBA" id="ARBA00005417"/>
    </source>
</evidence>
<dbReference type="PANTHER" id="PTHR46743:SF2">
    <property type="entry name" value="TEICHOIC ACIDS EXPORT ATP-BINDING PROTEIN TAGH"/>
    <property type="match status" value="1"/>
</dbReference>
<dbReference type="OrthoDB" id="9778870at2"/>
<evidence type="ECO:0000313" key="8">
    <source>
        <dbReference type="Proteomes" id="UP000237925"/>
    </source>
</evidence>
<keyword evidence="3" id="KW-0472">Membrane</keyword>
<dbReference type="Pfam" id="PF14524">
    <property type="entry name" value="Wzt_C"/>
    <property type="match status" value="1"/>
</dbReference>
<dbReference type="AlphaFoldDB" id="A0A2R3QA44"/>
<comment type="similarity">
    <text evidence="1">Belongs to the ABC transporter superfamily.</text>
</comment>
<evidence type="ECO:0000256" key="4">
    <source>
        <dbReference type="ARBA" id="ARBA00022741"/>
    </source>
</evidence>
<dbReference type="RefSeq" id="WP_106683138.1">
    <property type="nucleotide sequence ID" value="NZ_CP027667.1"/>
</dbReference>
<proteinExistence type="inferred from homology"/>
<keyword evidence="3" id="KW-1003">Cell membrane</keyword>
<dbReference type="InterPro" id="IPR003439">
    <property type="entry name" value="ABC_transporter-like_ATP-bd"/>
</dbReference>
<dbReference type="InterPro" id="IPR027417">
    <property type="entry name" value="P-loop_NTPase"/>
</dbReference>
<sequence>MSAPAPGSAPDRAPDGAPWAIALDNLGKAYKRYPSRWSRLAEWLRPAAPPRHELLWVLRGLELRVPQGQALGIIGRNGAGKSTLLKMVTGTTVPTEGAVRMHGRVAALLELGMGFHGDFTGRQNAWIAAQLLGLTDREIAAAMPAVEAFAEIGHYLDEPVRTYSSGMQVRLAFSVATAMRPDVLIVDEALAVGDVYFQHKCYARIREFRAQGTTLMFVSHDPGAIKSLCDRAVLLDGGRIVADDVPDQVLDLYNALVAERENSTFEATAAPVGERSVGVRSGDGRAKLLSVQVHNAQGPAQVLRVGEALELRIGLRKSEALPGLTVGFLLRDRLGNDVYGINTWHAPTTGLDELEPGVAATLVWRIPALQLGPGSYTVSVALHGDMTHVADSYDWWDKAALITVVRGPEPAFEGVCHLPGVAAELEICSQNSLQPANDNDLLL</sequence>
<dbReference type="SUPFAM" id="SSF52540">
    <property type="entry name" value="P-loop containing nucleoside triphosphate hydrolases"/>
    <property type="match status" value="1"/>
</dbReference>
<evidence type="ECO:0000256" key="2">
    <source>
        <dbReference type="ARBA" id="ARBA00022448"/>
    </source>
</evidence>